<feature type="compositionally biased region" description="Low complexity" evidence="1">
    <location>
        <begin position="228"/>
        <end position="245"/>
    </location>
</feature>
<dbReference type="EMBL" id="JH712133">
    <property type="protein sequence ID" value="EFO22067.1"/>
    <property type="molecule type" value="Genomic_DNA"/>
</dbReference>
<accession>A0A1I7VYZ1</accession>
<feature type="region of interest" description="Disordered" evidence="1">
    <location>
        <begin position="184"/>
        <end position="245"/>
    </location>
</feature>
<accession>A0A1S0TZQ2</accession>
<dbReference type="RefSeq" id="XP_003142001.1">
    <property type="nucleotide sequence ID" value="XM_003141953.2"/>
</dbReference>
<proteinExistence type="predicted"/>
<sequence>MTHFYNSPQKRAVLSGTSSCTNDLVILANIIHSAPSQPKKAIVEHSVRLSFHNDLPKSEGSGENSPKTTVKHHAKTLFMVPERTQSGISGSKNLLPSKCLPKTLHEAKTVVGKSLIVGSEKLTDDKTPESSVDFTQLTVLSDGNDKQSSKTLTESTTKEARKQMKEGNALKSNKASQEALTQNISIRKGLGDTKRKGKQNSEVEESESVGEKSTVSASVVSTEDPKQSGRSQSVRQSPSQPIQPG</sequence>
<reference evidence="4" key="2">
    <citation type="submission" date="2016-11" db="UniProtKB">
        <authorList>
            <consortium name="WormBaseParasite"/>
        </authorList>
    </citation>
    <scope>IDENTIFICATION</scope>
</reference>
<protein>
    <submittedName>
        <fullName evidence="4">BRCA2-interacting transcriptional repressor EMSY</fullName>
    </submittedName>
</protein>
<reference evidence="2 3" key="1">
    <citation type="submission" date="2012-04" db="EMBL/GenBank/DDBJ databases">
        <title>The Genome Sequence of Loa loa.</title>
        <authorList>
            <consortium name="The Broad Institute Genome Sequencing Platform"/>
            <consortium name="Broad Institute Genome Sequencing Center for Infectious Disease"/>
            <person name="Nutman T.B."/>
            <person name="Fink D.L."/>
            <person name="Russ C."/>
            <person name="Young S."/>
            <person name="Zeng Q."/>
            <person name="Gargeya S."/>
            <person name="Alvarado L."/>
            <person name="Berlin A."/>
            <person name="Chapman S.B."/>
            <person name="Chen Z."/>
            <person name="Freedman E."/>
            <person name="Gellesch M."/>
            <person name="Goldberg J."/>
            <person name="Griggs A."/>
            <person name="Gujja S."/>
            <person name="Heilman E.R."/>
            <person name="Heiman D."/>
            <person name="Howarth C."/>
            <person name="Mehta T."/>
            <person name="Neiman D."/>
            <person name="Pearson M."/>
            <person name="Roberts A."/>
            <person name="Saif S."/>
            <person name="Shea T."/>
            <person name="Shenoy N."/>
            <person name="Sisk P."/>
            <person name="Stolte C."/>
            <person name="Sykes S."/>
            <person name="White J."/>
            <person name="Yandava C."/>
            <person name="Haas B."/>
            <person name="Henn M.R."/>
            <person name="Nusbaum C."/>
            <person name="Birren B."/>
        </authorList>
    </citation>
    <scope>NUCLEOTIDE SEQUENCE [LARGE SCALE GENOMIC DNA]</scope>
</reference>
<dbReference type="OrthoDB" id="5854761at2759"/>
<organism evidence="3 4">
    <name type="scientific">Loa loa</name>
    <name type="common">Eye worm</name>
    <name type="synonym">Filaria loa</name>
    <dbReference type="NCBI Taxonomy" id="7209"/>
    <lineage>
        <taxon>Eukaryota</taxon>
        <taxon>Metazoa</taxon>
        <taxon>Ecdysozoa</taxon>
        <taxon>Nematoda</taxon>
        <taxon>Chromadorea</taxon>
        <taxon>Rhabditida</taxon>
        <taxon>Spirurina</taxon>
        <taxon>Spiruromorpha</taxon>
        <taxon>Filarioidea</taxon>
        <taxon>Onchocercidae</taxon>
        <taxon>Loa</taxon>
    </lineage>
</organism>
<dbReference type="Proteomes" id="UP000095285">
    <property type="component" value="Unassembled WGS sequence"/>
</dbReference>
<gene>
    <name evidence="2 4" type="ORF">LOAG_06417</name>
</gene>
<evidence type="ECO:0000313" key="4">
    <source>
        <dbReference type="WBParaSite" id="EN70_784"/>
    </source>
</evidence>
<keyword evidence="3" id="KW-1185">Reference proteome</keyword>
<evidence type="ECO:0000313" key="3">
    <source>
        <dbReference type="Proteomes" id="UP000095285"/>
    </source>
</evidence>
<dbReference type="CTD" id="9943832"/>
<dbReference type="OMA" id="PKIVSKH"/>
<evidence type="ECO:0000313" key="2">
    <source>
        <dbReference type="EMBL" id="EFO22067.1"/>
    </source>
</evidence>
<dbReference type="WBParaSite" id="EN70_784">
    <property type="protein sequence ID" value="EN70_784"/>
    <property type="gene ID" value="EN70_784"/>
</dbReference>
<evidence type="ECO:0000256" key="1">
    <source>
        <dbReference type="SAM" id="MobiDB-lite"/>
    </source>
</evidence>
<dbReference type="AlphaFoldDB" id="A0A1I7VYZ1"/>
<dbReference type="GeneID" id="9943832"/>
<dbReference type="KEGG" id="loa:LOAG_06417"/>
<name>A0A1I7VYZ1_LOALO</name>